<reference evidence="3" key="1">
    <citation type="journal article" date="2019" name="Int. J. Syst. Evol. Microbiol.">
        <title>The Global Catalogue of Microorganisms (GCM) 10K type strain sequencing project: providing services to taxonomists for standard genome sequencing and annotation.</title>
        <authorList>
            <consortium name="The Broad Institute Genomics Platform"/>
            <consortium name="The Broad Institute Genome Sequencing Center for Infectious Disease"/>
            <person name="Wu L."/>
            <person name="Ma J."/>
        </authorList>
    </citation>
    <scope>NUCLEOTIDE SEQUENCE [LARGE SCALE GENOMIC DNA]</scope>
    <source>
        <strain evidence="3">KCTC 52366</strain>
    </source>
</reference>
<sequence length="205" mass="21910">MKQTIRTLPLALIVAAGPVFAQDATTETPVPDPMELNMGVDPTAEDGPGSVYTHSEHGDWEVRCIRTDAGNDPCQLYQLLEDPNGNPVSEINVFPINDDAVEAAAGATVVTPLETLLTAQLAFQIDSAQPRQYPFAWCSQIGCFARLGFADADVDAMKAGSEARIMIRPVAAPDQMVTLPVSLSGFTAAFDEASELNVNAEMDIQ</sequence>
<gene>
    <name evidence="2" type="ORF">ACFOGP_13600</name>
</gene>
<comment type="caution">
    <text evidence="2">The sequence shown here is derived from an EMBL/GenBank/DDBJ whole genome shotgun (WGS) entry which is preliminary data.</text>
</comment>
<organism evidence="2 3">
    <name type="scientific">Psychromarinibacter halotolerans</name>
    <dbReference type="NCBI Taxonomy" id="1775175"/>
    <lineage>
        <taxon>Bacteria</taxon>
        <taxon>Pseudomonadati</taxon>
        <taxon>Pseudomonadota</taxon>
        <taxon>Alphaproteobacteria</taxon>
        <taxon>Rhodobacterales</taxon>
        <taxon>Paracoccaceae</taxon>
        <taxon>Psychromarinibacter</taxon>
    </lineage>
</organism>
<name>A0ABV7GTT0_9RHOB</name>
<dbReference type="EMBL" id="JBHRTB010000010">
    <property type="protein sequence ID" value="MFC3143751.1"/>
    <property type="molecule type" value="Genomic_DNA"/>
</dbReference>
<dbReference type="InterPro" id="IPR010642">
    <property type="entry name" value="Invasion_prot_B"/>
</dbReference>
<dbReference type="RefSeq" id="WP_275631025.1">
    <property type="nucleotide sequence ID" value="NZ_JARGYD010000001.1"/>
</dbReference>
<feature type="chain" id="PRO_5047224242" evidence="1">
    <location>
        <begin position="22"/>
        <end position="205"/>
    </location>
</feature>
<evidence type="ECO:0000313" key="2">
    <source>
        <dbReference type="EMBL" id="MFC3143751.1"/>
    </source>
</evidence>
<evidence type="ECO:0000313" key="3">
    <source>
        <dbReference type="Proteomes" id="UP001595632"/>
    </source>
</evidence>
<dbReference type="Gene3D" id="2.60.40.1880">
    <property type="entry name" value="Invasion associated locus B (IalB) protein"/>
    <property type="match status" value="1"/>
</dbReference>
<keyword evidence="1" id="KW-0732">Signal</keyword>
<feature type="signal peptide" evidence="1">
    <location>
        <begin position="1"/>
        <end position="21"/>
    </location>
</feature>
<accession>A0ABV7GTT0</accession>
<dbReference type="InterPro" id="IPR038696">
    <property type="entry name" value="IalB_sf"/>
</dbReference>
<evidence type="ECO:0000256" key="1">
    <source>
        <dbReference type="SAM" id="SignalP"/>
    </source>
</evidence>
<keyword evidence="3" id="KW-1185">Reference proteome</keyword>
<proteinExistence type="predicted"/>
<dbReference type="Pfam" id="PF06776">
    <property type="entry name" value="IalB"/>
    <property type="match status" value="1"/>
</dbReference>
<protein>
    <submittedName>
        <fullName evidence="2">Invasion associated locus B family protein</fullName>
    </submittedName>
</protein>
<dbReference type="Proteomes" id="UP001595632">
    <property type="component" value="Unassembled WGS sequence"/>
</dbReference>